<dbReference type="EMBL" id="GBXM01076065">
    <property type="protein sequence ID" value="JAH32512.1"/>
    <property type="molecule type" value="Transcribed_RNA"/>
</dbReference>
<reference evidence="1" key="2">
    <citation type="journal article" date="2015" name="Fish Shellfish Immunol.">
        <title>Early steps in the European eel (Anguilla anguilla)-Vibrio vulnificus interaction in the gills: Role of the RtxA13 toxin.</title>
        <authorList>
            <person name="Callol A."/>
            <person name="Pajuelo D."/>
            <person name="Ebbesson L."/>
            <person name="Teles M."/>
            <person name="MacKenzie S."/>
            <person name="Amaro C."/>
        </authorList>
    </citation>
    <scope>NUCLEOTIDE SEQUENCE</scope>
</reference>
<evidence type="ECO:0000313" key="1">
    <source>
        <dbReference type="EMBL" id="JAH32512.1"/>
    </source>
</evidence>
<dbReference type="AlphaFoldDB" id="A0A0E9RUM6"/>
<proteinExistence type="predicted"/>
<organism evidence="1">
    <name type="scientific">Anguilla anguilla</name>
    <name type="common">European freshwater eel</name>
    <name type="synonym">Muraena anguilla</name>
    <dbReference type="NCBI Taxonomy" id="7936"/>
    <lineage>
        <taxon>Eukaryota</taxon>
        <taxon>Metazoa</taxon>
        <taxon>Chordata</taxon>
        <taxon>Craniata</taxon>
        <taxon>Vertebrata</taxon>
        <taxon>Euteleostomi</taxon>
        <taxon>Actinopterygii</taxon>
        <taxon>Neopterygii</taxon>
        <taxon>Teleostei</taxon>
        <taxon>Anguilliformes</taxon>
        <taxon>Anguillidae</taxon>
        <taxon>Anguilla</taxon>
    </lineage>
</organism>
<sequence length="65" mass="7450">MLVQFSVGVCMFQICVRTQEERIKKIIIIFFIMRHLTKNLLVSPVTFSQMDLTATGNPTSSRCLN</sequence>
<name>A0A0E9RUM6_ANGAN</name>
<accession>A0A0E9RUM6</accession>
<reference evidence="1" key="1">
    <citation type="submission" date="2014-11" db="EMBL/GenBank/DDBJ databases">
        <authorList>
            <person name="Amaro Gonzalez C."/>
        </authorList>
    </citation>
    <scope>NUCLEOTIDE SEQUENCE</scope>
</reference>
<protein>
    <submittedName>
        <fullName evidence="1">Uncharacterized protein</fullName>
    </submittedName>
</protein>